<organism evidence="1">
    <name type="scientific">Flavobacterium sp. CFS9</name>
    <dbReference type="NCBI Taxonomy" id="3143118"/>
    <lineage>
        <taxon>Bacteria</taxon>
        <taxon>Pseudomonadati</taxon>
        <taxon>Bacteroidota</taxon>
        <taxon>Flavobacteriia</taxon>
        <taxon>Flavobacteriales</taxon>
        <taxon>Flavobacteriaceae</taxon>
        <taxon>Flavobacterium</taxon>
    </lineage>
</organism>
<reference evidence="1" key="1">
    <citation type="submission" date="2024-05" db="EMBL/GenBank/DDBJ databases">
        <title>Whole-Genome Sequence of CFS9, a Potential Fish Probiotic Isolated from the Body Surface of Silurus asotus.</title>
        <authorList>
            <person name="Kojima M."/>
            <person name="Tobioka K."/>
            <person name="Yokota K."/>
            <person name="Nakatani H."/>
            <person name="Hori K."/>
            <person name="Tamaru Y."/>
            <person name="Okazaki F."/>
        </authorList>
    </citation>
    <scope>NUCLEOTIDE SEQUENCE</scope>
    <source>
        <strain evidence="1">CFS9</strain>
    </source>
</reference>
<dbReference type="RefSeq" id="WP_369617975.1">
    <property type="nucleotide sequence ID" value="NZ_AP031573.1"/>
</dbReference>
<evidence type="ECO:0008006" key="2">
    <source>
        <dbReference type="Google" id="ProtNLM"/>
    </source>
</evidence>
<name>A0AAT9H026_9FLAO</name>
<sequence>MKKYIVFALIFFFSVSYIKAQIRTKDTLFFNIDPYYSISPTITPNLSNRTYPEAVEAHKEQIKHTQTNGYIYFIGNGYLTKNLKPRKVLSIKDYIENRKFYLDGKYNKIVDKWKLRDSLTNKYKIYFVHGDEFIEPRYLEYNSYYPMGKGENAIVNKVKDTLYFKLDKKYIRTYAQIPDHFYLSDSGNASTSGTFFLRKVQTSNPVKPEKVLSIEKFVHSSRFYNKDKTQKLNDYELAEYLSNYILFLVPDTKMDYILVEPGFVIE</sequence>
<proteinExistence type="predicted"/>
<protein>
    <recommendedName>
        <fullName evidence="2">DKNYY family protein</fullName>
    </recommendedName>
</protein>
<dbReference type="AlphaFoldDB" id="A0AAT9H026"/>
<dbReference type="EMBL" id="AP031573">
    <property type="protein sequence ID" value="BFM42861.1"/>
    <property type="molecule type" value="Genomic_DNA"/>
</dbReference>
<gene>
    <name evidence="1" type="ORF">CFS9_15020</name>
</gene>
<accession>A0AAT9H026</accession>
<evidence type="ECO:0000313" key="1">
    <source>
        <dbReference type="EMBL" id="BFM42861.1"/>
    </source>
</evidence>